<dbReference type="AlphaFoldDB" id="A0A438AMG2"/>
<evidence type="ECO:0000313" key="3">
    <source>
        <dbReference type="Proteomes" id="UP000285908"/>
    </source>
</evidence>
<dbReference type="EMBL" id="RQXX01000001">
    <property type="protein sequence ID" value="RVW00024.1"/>
    <property type="molecule type" value="Genomic_DNA"/>
</dbReference>
<evidence type="ECO:0000256" key="1">
    <source>
        <dbReference type="PROSITE-ProRule" id="PRU00339"/>
    </source>
</evidence>
<gene>
    <name evidence="2" type="ORF">EKE94_03810</name>
</gene>
<dbReference type="OrthoDB" id="9815010at2"/>
<dbReference type="SUPFAM" id="SSF48452">
    <property type="entry name" value="TPR-like"/>
    <property type="match status" value="1"/>
</dbReference>
<dbReference type="Pfam" id="PF13432">
    <property type="entry name" value="TPR_16"/>
    <property type="match status" value="1"/>
</dbReference>
<reference evidence="2 3" key="1">
    <citation type="submission" date="2018-11" db="EMBL/GenBank/DDBJ databases">
        <title>Mesobaculum littorinae gen. nov., sp. nov., isolated from Littorina scabra that represents a novel genus of the order Rhodobacteraceae.</title>
        <authorList>
            <person name="Li F."/>
        </authorList>
    </citation>
    <scope>NUCLEOTIDE SEQUENCE [LARGE SCALE GENOMIC DNA]</scope>
    <source>
        <strain evidence="2 3">M0103</strain>
    </source>
</reference>
<keyword evidence="3" id="KW-1185">Reference proteome</keyword>
<evidence type="ECO:0000313" key="2">
    <source>
        <dbReference type="EMBL" id="RVW00024.1"/>
    </source>
</evidence>
<organism evidence="2 3">
    <name type="scientific">Mesobaculum littorinae</name>
    <dbReference type="NCBI Taxonomy" id="2486419"/>
    <lineage>
        <taxon>Bacteria</taxon>
        <taxon>Pseudomonadati</taxon>
        <taxon>Pseudomonadota</taxon>
        <taxon>Alphaproteobacteria</taxon>
        <taxon>Rhodobacterales</taxon>
        <taxon>Roseobacteraceae</taxon>
        <taxon>Mesobaculum</taxon>
    </lineage>
</organism>
<dbReference type="Proteomes" id="UP000285908">
    <property type="component" value="Unassembled WGS sequence"/>
</dbReference>
<dbReference type="PROSITE" id="PS50005">
    <property type="entry name" value="TPR"/>
    <property type="match status" value="1"/>
</dbReference>
<comment type="caution">
    <text evidence="2">The sequence shown here is derived from an EMBL/GenBank/DDBJ whole genome shotgun (WGS) entry which is preliminary data.</text>
</comment>
<sequence length="156" mass="17202">MLDGLFEDLRTAEPAEVDAIEGQIWTEWSKSGSAAMDLLLDRGREAMDNLDTVAAIDHFSALIDHAPGFAEAYNARATAFYVDGRYGESLEDLRVALSLNPRHFGAITGLAIIFEDLERPEEALEAWYKVRELSPGQPAAHDAITRLELQVLGSEI</sequence>
<proteinExistence type="predicted"/>
<dbReference type="InterPro" id="IPR011990">
    <property type="entry name" value="TPR-like_helical_dom_sf"/>
</dbReference>
<accession>A0A438AMG2</accession>
<dbReference type="SMART" id="SM00028">
    <property type="entry name" value="TPR"/>
    <property type="match status" value="3"/>
</dbReference>
<dbReference type="Gene3D" id="1.25.40.10">
    <property type="entry name" value="Tetratricopeptide repeat domain"/>
    <property type="match status" value="1"/>
</dbReference>
<feature type="repeat" description="TPR" evidence="1">
    <location>
        <begin position="70"/>
        <end position="103"/>
    </location>
</feature>
<dbReference type="InterPro" id="IPR019734">
    <property type="entry name" value="TPR_rpt"/>
</dbReference>
<protein>
    <submittedName>
        <fullName evidence="2">Tetratricopeptide repeat protein</fullName>
    </submittedName>
</protein>
<name>A0A438AMG2_9RHOB</name>
<keyword evidence="1" id="KW-0802">TPR repeat</keyword>